<comment type="subunit">
    <text evidence="5">Homodimer.</text>
</comment>
<dbReference type="EC" id="1.10.5.1" evidence="15"/>
<feature type="domain" description="Flavodoxin-like fold" evidence="20">
    <location>
        <begin position="5"/>
        <end position="212"/>
    </location>
</feature>
<dbReference type="InterPro" id="IPR051545">
    <property type="entry name" value="NAD(P)H_dehydrogenase_qn"/>
</dbReference>
<comment type="similarity">
    <text evidence="4">Belongs to the NAD(P)H dehydrogenase (quinone) family.</text>
</comment>
<protein>
    <recommendedName>
        <fullName evidence="16">Ribosyldihydronicotinamide dehydrogenase [quinone]</fullName>
        <ecNumber evidence="15">1.10.5.1</ecNumber>
    </recommendedName>
    <alternativeName>
        <fullName evidence="19">NRH dehydrogenase [quinone] 2</fullName>
    </alternativeName>
    <alternativeName>
        <fullName evidence="18">NRH:quinone oxidoreductase 2</fullName>
    </alternativeName>
    <alternativeName>
        <fullName evidence="17">Quinone reductase 2</fullName>
    </alternativeName>
</protein>
<dbReference type="PANTHER" id="PTHR10204:SF34">
    <property type="entry name" value="NAD(P)H DEHYDROGENASE [QUINONE] 1 ISOFORM 1"/>
    <property type="match status" value="1"/>
</dbReference>
<evidence type="ECO:0000256" key="12">
    <source>
        <dbReference type="ARBA" id="ARBA00023002"/>
    </source>
</evidence>
<dbReference type="InterPro" id="IPR029039">
    <property type="entry name" value="Flavoprotein-like_sf"/>
</dbReference>
<keyword evidence="22" id="KW-1185">Reference proteome</keyword>
<dbReference type="FunFam" id="3.40.50.360:FF:000030">
    <property type="entry name" value="ribosyldihydronicotinamide dehydrogenase [quinone]"/>
    <property type="match status" value="1"/>
</dbReference>
<organism evidence="21 22">
    <name type="scientific">Scleropages formosus</name>
    <name type="common">Asian bonytongue</name>
    <name type="synonym">Osteoglossum formosum</name>
    <dbReference type="NCBI Taxonomy" id="113540"/>
    <lineage>
        <taxon>Eukaryota</taxon>
        <taxon>Metazoa</taxon>
        <taxon>Chordata</taxon>
        <taxon>Craniata</taxon>
        <taxon>Vertebrata</taxon>
        <taxon>Euteleostomi</taxon>
        <taxon>Actinopterygii</taxon>
        <taxon>Neopterygii</taxon>
        <taxon>Teleostei</taxon>
        <taxon>Osteoglossocephala</taxon>
        <taxon>Osteoglossomorpha</taxon>
        <taxon>Osteoglossiformes</taxon>
        <taxon>Osteoglossidae</taxon>
        <taxon>Scleropages</taxon>
    </lineage>
</organism>
<keyword evidence="9" id="KW-0479">Metal-binding</keyword>
<name>A0A8C9S748_SCLFO</name>
<keyword evidence="7" id="KW-0597">Phosphoprotein</keyword>
<reference evidence="21" key="2">
    <citation type="submission" date="2025-08" db="UniProtKB">
        <authorList>
            <consortium name="Ensembl"/>
        </authorList>
    </citation>
    <scope>IDENTIFICATION</scope>
</reference>
<evidence type="ECO:0000256" key="13">
    <source>
        <dbReference type="ARBA" id="ARBA00052759"/>
    </source>
</evidence>
<keyword evidence="8" id="KW-0285">Flavoprotein</keyword>
<evidence type="ECO:0000256" key="3">
    <source>
        <dbReference type="ARBA" id="ARBA00004496"/>
    </source>
</evidence>
<evidence type="ECO:0000256" key="10">
    <source>
        <dbReference type="ARBA" id="ARBA00022827"/>
    </source>
</evidence>
<dbReference type="GO" id="GO:0001512">
    <property type="term" value="F:dihydronicotinamide riboside quinone reductase activity"/>
    <property type="evidence" value="ECO:0007669"/>
    <property type="project" value="UniProtKB-EC"/>
</dbReference>
<evidence type="ECO:0000256" key="18">
    <source>
        <dbReference type="ARBA" id="ARBA00077696"/>
    </source>
</evidence>
<comment type="function">
    <text evidence="14">The enzyme apparently serves as a quinone reductase in connection with conjugation reactions of hydroquinones involved in detoxification pathways as well as in biosynthetic processes such as the vitamin K-dependent gamma-carboxylation of glutamate residues in prothrombin synthesis.</text>
</comment>
<dbReference type="GO" id="GO:0071466">
    <property type="term" value="P:cellular response to xenobiotic stimulus"/>
    <property type="evidence" value="ECO:0007669"/>
    <property type="project" value="Ensembl"/>
</dbReference>
<reference evidence="21" key="3">
    <citation type="submission" date="2025-09" db="UniProtKB">
        <authorList>
            <consortium name="Ensembl"/>
        </authorList>
    </citation>
    <scope>IDENTIFICATION</scope>
</reference>
<evidence type="ECO:0000259" key="20">
    <source>
        <dbReference type="Pfam" id="PF02525"/>
    </source>
</evidence>
<evidence type="ECO:0000313" key="22">
    <source>
        <dbReference type="Proteomes" id="UP000694397"/>
    </source>
</evidence>
<reference evidence="21 22" key="1">
    <citation type="submission" date="2019-04" db="EMBL/GenBank/DDBJ databases">
        <authorList>
            <consortium name="Wellcome Sanger Institute Data Sharing"/>
        </authorList>
    </citation>
    <scope>NUCLEOTIDE SEQUENCE [LARGE SCALE GENOMIC DNA]</scope>
</reference>
<evidence type="ECO:0000256" key="4">
    <source>
        <dbReference type="ARBA" id="ARBA00006252"/>
    </source>
</evidence>
<evidence type="ECO:0000256" key="15">
    <source>
        <dbReference type="ARBA" id="ARBA00066401"/>
    </source>
</evidence>
<evidence type="ECO:0000313" key="21">
    <source>
        <dbReference type="Ensembl" id="ENSSFOP00015030056.2"/>
    </source>
</evidence>
<keyword evidence="10" id="KW-0274">FAD</keyword>
<keyword evidence="12" id="KW-0560">Oxidoreductase</keyword>
<dbReference type="Gene3D" id="3.40.50.360">
    <property type="match status" value="1"/>
</dbReference>
<dbReference type="Proteomes" id="UP000694397">
    <property type="component" value="Chromosome 7"/>
</dbReference>
<evidence type="ECO:0000256" key="5">
    <source>
        <dbReference type="ARBA" id="ARBA00011738"/>
    </source>
</evidence>
<dbReference type="AlphaFoldDB" id="A0A8C9S748"/>
<accession>A0A8C9S748</accession>
<evidence type="ECO:0000256" key="1">
    <source>
        <dbReference type="ARBA" id="ARBA00001947"/>
    </source>
</evidence>
<dbReference type="PANTHER" id="PTHR10204">
    <property type="entry name" value="NAD P H OXIDOREDUCTASE-RELATED"/>
    <property type="match status" value="1"/>
</dbReference>
<proteinExistence type="inferred from homology"/>
<comment type="cofactor">
    <cofactor evidence="1">
        <name>Zn(2+)</name>
        <dbReference type="ChEBI" id="CHEBI:29105"/>
    </cofactor>
</comment>
<dbReference type="GO" id="GO:0005829">
    <property type="term" value="C:cytosol"/>
    <property type="evidence" value="ECO:0007669"/>
    <property type="project" value="TreeGrafter"/>
</dbReference>
<dbReference type="OrthoDB" id="26889at2759"/>
<evidence type="ECO:0000256" key="8">
    <source>
        <dbReference type="ARBA" id="ARBA00022630"/>
    </source>
</evidence>
<sequence>MATFNVLIVYAHQSATSFNAAALDTAVKTLQLQKCNVVVSDLYAMKFKASATAEDITGTLKNPQNFQYGEESLLAWQEGRLSADIVEEQQKVKEAELVVFQFPMYWFTVPAILKGWFDRVFTQGFAYTPEKMYTEGIFKDKKAILSFTTGSYESMCCPDGINGDINIALWPLQNGILHYCGFQVLAPQIFWAVEHVTEEARQNMLEGWQKRLEGLLQEKLLTFAPFTSFDVGAGFKLKKEVQDSLATCEFGLTVGHHVGKPLPPDNQLKATLSHCSKLLSH</sequence>
<comment type="subcellular location">
    <subcellularLocation>
        <location evidence="3">Cytoplasm</location>
    </subcellularLocation>
</comment>
<evidence type="ECO:0000256" key="6">
    <source>
        <dbReference type="ARBA" id="ARBA00022490"/>
    </source>
</evidence>
<evidence type="ECO:0000256" key="2">
    <source>
        <dbReference type="ARBA" id="ARBA00001974"/>
    </source>
</evidence>
<dbReference type="GO" id="GO:0046872">
    <property type="term" value="F:metal ion binding"/>
    <property type="evidence" value="ECO:0007669"/>
    <property type="project" value="UniProtKB-KW"/>
</dbReference>
<comment type="cofactor">
    <cofactor evidence="2">
        <name>FAD</name>
        <dbReference type="ChEBI" id="CHEBI:57692"/>
    </cofactor>
</comment>
<dbReference type="InterPro" id="IPR003680">
    <property type="entry name" value="Flavodoxin_fold"/>
</dbReference>
<comment type="catalytic activity">
    <reaction evidence="13">
        <text>1-(beta-D-ribofuranosyl)-1,4-dihydronicotinamide + a quinone + H(+) = beta-nicotinamide D-riboside + a quinol</text>
        <dbReference type="Rhea" id="RHEA:12364"/>
        <dbReference type="ChEBI" id="CHEBI:15378"/>
        <dbReference type="ChEBI" id="CHEBI:15927"/>
        <dbReference type="ChEBI" id="CHEBI:24646"/>
        <dbReference type="ChEBI" id="CHEBI:55458"/>
        <dbReference type="ChEBI" id="CHEBI:132124"/>
        <dbReference type="EC" id="1.10.5.1"/>
    </reaction>
</comment>
<evidence type="ECO:0000256" key="7">
    <source>
        <dbReference type="ARBA" id="ARBA00022553"/>
    </source>
</evidence>
<dbReference type="GeneTree" id="ENSGT00940000159150"/>
<evidence type="ECO:0000256" key="11">
    <source>
        <dbReference type="ARBA" id="ARBA00022833"/>
    </source>
</evidence>
<keyword evidence="11" id="KW-0862">Zinc</keyword>
<dbReference type="SUPFAM" id="SSF52218">
    <property type="entry name" value="Flavoproteins"/>
    <property type="match status" value="1"/>
</dbReference>
<evidence type="ECO:0000256" key="14">
    <source>
        <dbReference type="ARBA" id="ARBA00054856"/>
    </source>
</evidence>
<keyword evidence="6" id="KW-0963">Cytoplasm</keyword>
<evidence type="ECO:0000256" key="17">
    <source>
        <dbReference type="ARBA" id="ARBA00077622"/>
    </source>
</evidence>
<evidence type="ECO:0000256" key="19">
    <source>
        <dbReference type="ARBA" id="ARBA00083661"/>
    </source>
</evidence>
<evidence type="ECO:0000256" key="16">
    <source>
        <dbReference type="ARBA" id="ARBA00073982"/>
    </source>
</evidence>
<dbReference type="Ensembl" id="ENSSFOT00015030400.2">
    <property type="protein sequence ID" value="ENSSFOP00015030056.2"/>
    <property type="gene ID" value="ENSSFOG00015019294.2"/>
</dbReference>
<gene>
    <name evidence="21" type="primary">NQO1</name>
    <name evidence="21" type="synonym">LOC108929040</name>
</gene>
<evidence type="ECO:0000256" key="9">
    <source>
        <dbReference type="ARBA" id="ARBA00022723"/>
    </source>
</evidence>
<dbReference type="GO" id="GO:0003955">
    <property type="term" value="F:NAD(P)H dehydrogenase (quinone) activity"/>
    <property type="evidence" value="ECO:0007669"/>
    <property type="project" value="TreeGrafter"/>
</dbReference>
<dbReference type="Pfam" id="PF02525">
    <property type="entry name" value="Flavodoxin_2"/>
    <property type="match status" value="1"/>
</dbReference>